<feature type="domain" description="DUF4371" evidence="2">
    <location>
        <begin position="74"/>
        <end position="195"/>
    </location>
</feature>
<evidence type="ECO:0000313" key="3">
    <source>
        <dbReference type="EMBL" id="KAK1380574.1"/>
    </source>
</evidence>
<accession>A0AAD8I7J7</accession>
<evidence type="ECO:0000313" key="4">
    <source>
        <dbReference type="Proteomes" id="UP001237642"/>
    </source>
</evidence>
<dbReference type="Pfam" id="PF14291">
    <property type="entry name" value="DUF4371"/>
    <property type="match status" value="1"/>
</dbReference>
<comment type="caution">
    <text evidence="3">The sequence shown here is derived from an EMBL/GenBank/DDBJ whole genome shotgun (WGS) entry which is preliminary data.</text>
</comment>
<dbReference type="PANTHER" id="PTHR45749:SF34">
    <property type="entry name" value="ZINC FINGER MYM-TYPE PROTEIN 1-LIKE"/>
    <property type="match status" value="1"/>
</dbReference>
<keyword evidence="4" id="KW-1185">Reference proteome</keyword>
<reference evidence="3" key="2">
    <citation type="submission" date="2023-05" db="EMBL/GenBank/DDBJ databases">
        <authorList>
            <person name="Schelkunov M.I."/>
        </authorList>
    </citation>
    <scope>NUCLEOTIDE SEQUENCE</scope>
    <source>
        <strain evidence="3">Hsosn_3</strain>
        <tissue evidence="3">Leaf</tissue>
    </source>
</reference>
<reference evidence="3" key="1">
    <citation type="submission" date="2023-02" db="EMBL/GenBank/DDBJ databases">
        <title>Genome of toxic invasive species Heracleum sosnowskyi carries increased number of genes despite the absence of recent whole-genome duplications.</title>
        <authorList>
            <person name="Schelkunov M."/>
            <person name="Shtratnikova V."/>
            <person name="Makarenko M."/>
            <person name="Klepikova A."/>
            <person name="Omelchenko D."/>
            <person name="Novikova G."/>
            <person name="Obukhova E."/>
            <person name="Bogdanov V."/>
            <person name="Penin A."/>
            <person name="Logacheva M."/>
        </authorList>
    </citation>
    <scope>NUCLEOTIDE SEQUENCE</scope>
    <source>
        <strain evidence="3">Hsosn_3</strain>
        <tissue evidence="3">Leaf</tissue>
    </source>
</reference>
<proteinExistence type="predicted"/>
<gene>
    <name evidence="3" type="ORF">POM88_027318</name>
</gene>
<evidence type="ECO:0000259" key="2">
    <source>
        <dbReference type="Pfam" id="PF14291"/>
    </source>
</evidence>
<name>A0AAD8I7J7_9APIA</name>
<dbReference type="PANTHER" id="PTHR45749">
    <property type="match status" value="1"/>
</dbReference>
<dbReference type="EMBL" id="JAUIZM010000006">
    <property type="protein sequence ID" value="KAK1380574.1"/>
    <property type="molecule type" value="Genomic_DNA"/>
</dbReference>
<organism evidence="3 4">
    <name type="scientific">Heracleum sosnowskyi</name>
    <dbReference type="NCBI Taxonomy" id="360622"/>
    <lineage>
        <taxon>Eukaryota</taxon>
        <taxon>Viridiplantae</taxon>
        <taxon>Streptophyta</taxon>
        <taxon>Embryophyta</taxon>
        <taxon>Tracheophyta</taxon>
        <taxon>Spermatophyta</taxon>
        <taxon>Magnoliopsida</taxon>
        <taxon>eudicotyledons</taxon>
        <taxon>Gunneridae</taxon>
        <taxon>Pentapetalae</taxon>
        <taxon>asterids</taxon>
        <taxon>campanulids</taxon>
        <taxon>Apiales</taxon>
        <taxon>Apiaceae</taxon>
        <taxon>Apioideae</taxon>
        <taxon>apioid superclade</taxon>
        <taxon>Tordylieae</taxon>
        <taxon>Tordyliinae</taxon>
        <taxon>Heracleum</taxon>
    </lineage>
</organism>
<sequence length="237" mass="26984">MGTLEKYFPKRPRNSVDSESTPCSTPVSTPSISTPNTTLIPRVITTMESDIDGIESDPGLRKPIEDYDIGIRYRIRREYISKGLAFRGHDESSSSMNRGNFLEFLVWYNIRNKEIAKVVTQNAPGNNQLTSPMIQKQMTNACVVETTLAIKKDLGDNLFTILVDESRDISVKEQMAVVLRYVNKHGEIIERFLALKIEVDVEKGVDKEIRDRNSVMWCMGRIHRRQRINSGFGGEEL</sequence>
<dbReference type="InterPro" id="IPR025398">
    <property type="entry name" value="DUF4371"/>
</dbReference>
<dbReference type="Proteomes" id="UP001237642">
    <property type="component" value="Unassembled WGS sequence"/>
</dbReference>
<protein>
    <recommendedName>
        <fullName evidence="2">DUF4371 domain-containing protein</fullName>
    </recommendedName>
</protein>
<feature type="region of interest" description="Disordered" evidence="1">
    <location>
        <begin position="1"/>
        <end position="36"/>
    </location>
</feature>
<evidence type="ECO:0000256" key="1">
    <source>
        <dbReference type="SAM" id="MobiDB-lite"/>
    </source>
</evidence>
<dbReference type="AlphaFoldDB" id="A0AAD8I7J7"/>
<feature type="compositionally biased region" description="Low complexity" evidence="1">
    <location>
        <begin position="18"/>
        <end position="36"/>
    </location>
</feature>